<evidence type="ECO:0000256" key="6">
    <source>
        <dbReference type="ARBA" id="ARBA00022618"/>
    </source>
</evidence>
<evidence type="ECO:0000256" key="9">
    <source>
        <dbReference type="ARBA" id="ARBA00022960"/>
    </source>
</evidence>
<evidence type="ECO:0000313" key="19">
    <source>
        <dbReference type="EMBL" id="PZX12421.1"/>
    </source>
</evidence>
<keyword evidence="4 14" id="KW-0963">Cytoplasm</keyword>
<evidence type="ECO:0000256" key="14">
    <source>
        <dbReference type="HAMAP-Rule" id="MF_00046"/>
    </source>
</evidence>
<feature type="binding site" evidence="14">
    <location>
        <begin position="119"/>
        <end position="125"/>
    </location>
    <ligand>
        <name>ATP</name>
        <dbReference type="ChEBI" id="CHEBI:30616"/>
    </ligand>
</feature>
<comment type="catalytic activity">
    <reaction evidence="13 14">
        <text>UDP-N-acetyl-alpha-D-muramate + L-alanine + ATP = UDP-N-acetyl-alpha-D-muramoyl-L-alanine + ADP + phosphate + H(+)</text>
        <dbReference type="Rhea" id="RHEA:23372"/>
        <dbReference type="ChEBI" id="CHEBI:15378"/>
        <dbReference type="ChEBI" id="CHEBI:30616"/>
        <dbReference type="ChEBI" id="CHEBI:43474"/>
        <dbReference type="ChEBI" id="CHEBI:57972"/>
        <dbReference type="ChEBI" id="CHEBI:70757"/>
        <dbReference type="ChEBI" id="CHEBI:83898"/>
        <dbReference type="ChEBI" id="CHEBI:456216"/>
        <dbReference type="EC" id="6.3.2.8"/>
    </reaction>
</comment>
<dbReference type="SUPFAM" id="SSF51984">
    <property type="entry name" value="MurCD N-terminal domain"/>
    <property type="match status" value="1"/>
</dbReference>
<dbReference type="PANTHER" id="PTHR43445:SF3">
    <property type="entry name" value="UDP-N-ACETYLMURAMATE--L-ALANINE LIGASE"/>
    <property type="match status" value="1"/>
</dbReference>
<feature type="transmembrane region" description="Helical" evidence="15">
    <location>
        <begin position="6"/>
        <end position="26"/>
    </location>
</feature>
<evidence type="ECO:0000256" key="7">
    <source>
        <dbReference type="ARBA" id="ARBA00022741"/>
    </source>
</evidence>
<keyword evidence="11 14" id="KW-0131">Cell cycle</keyword>
<dbReference type="PANTHER" id="PTHR43445">
    <property type="entry name" value="UDP-N-ACETYLMURAMATE--L-ALANINE LIGASE-RELATED"/>
    <property type="match status" value="1"/>
</dbReference>
<proteinExistence type="inferred from homology"/>
<dbReference type="Proteomes" id="UP000249239">
    <property type="component" value="Unassembled WGS sequence"/>
</dbReference>
<dbReference type="AlphaFoldDB" id="A0A2W7MXT6"/>
<keyword evidence="5 14" id="KW-0436">Ligase</keyword>
<keyword evidence="15" id="KW-1133">Transmembrane helix</keyword>
<keyword evidence="15" id="KW-0812">Transmembrane</keyword>
<evidence type="ECO:0000256" key="8">
    <source>
        <dbReference type="ARBA" id="ARBA00022840"/>
    </source>
</evidence>
<dbReference type="InterPro" id="IPR000713">
    <property type="entry name" value="Mur_ligase_N"/>
</dbReference>
<dbReference type="Gene3D" id="3.40.50.720">
    <property type="entry name" value="NAD(P)-binding Rossmann-like Domain"/>
    <property type="match status" value="1"/>
</dbReference>
<dbReference type="InterPro" id="IPR050061">
    <property type="entry name" value="MurCDEF_pg_biosynth"/>
</dbReference>
<feature type="domain" description="Mur ligase N-terminal catalytic" evidence="16">
    <location>
        <begin position="9"/>
        <end position="111"/>
    </location>
</feature>
<comment type="similarity">
    <text evidence="14">Belongs to the MurCDEF family.</text>
</comment>
<dbReference type="GO" id="GO:0005737">
    <property type="term" value="C:cytoplasm"/>
    <property type="evidence" value="ECO:0007669"/>
    <property type="project" value="UniProtKB-SubCell"/>
</dbReference>
<dbReference type="GO" id="GO:0008763">
    <property type="term" value="F:UDP-N-acetylmuramate-L-alanine ligase activity"/>
    <property type="evidence" value="ECO:0007669"/>
    <property type="project" value="UniProtKB-UniRule"/>
</dbReference>
<keyword evidence="12 14" id="KW-0961">Cell wall biogenesis/degradation</keyword>
<evidence type="ECO:0000256" key="5">
    <source>
        <dbReference type="ARBA" id="ARBA00022598"/>
    </source>
</evidence>
<dbReference type="GO" id="GO:0008360">
    <property type="term" value="P:regulation of cell shape"/>
    <property type="evidence" value="ECO:0007669"/>
    <property type="project" value="UniProtKB-KW"/>
</dbReference>
<comment type="pathway">
    <text evidence="2 14">Cell wall biogenesis; peptidoglycan biosynthesis.</text>
</comment>
<keyword evidence="10 14" id="KW-0573">Peptidoglycan synthesis</keyword>
<protein>
    <recommendedName>
        <fullName evidence="3 14">UDP-N-acetylmuramate--L-alanine ligase</fullName>
        <ecNumber evidence="3 14">6.3.2.8</ecNumber>
    </recommendedName>
    <alternativeName>
        <fullName evidence="14">UDP-N-acetylmuramoyl-L-alanine synthetase</fullName>
    </alternativeName>
</protein>
<dbReference type="InterPro" id="IPR013221">
    <property type="entry name" value="Mur_ligase_cen"/>
</dbReference>
<dbReference type="InterPro" id="IPR005758">
    <property type="entry name" value="UDP-N-AcMur_Ala_ligase_MurC"/>
</dbReference>
<keyword evidence="6 14" id="KW-0132">Cell division</keyword>
<keyword evidence="7 14" id="KW-0547">Nucleotide-binding</keyword>
<dbReference type="GO" id="GO:0005524">
    <property type="term" value="F:ATP binding"/>
    <property type="evidence" value="ECO:0007669"/>
    <property type="project" value="UniProtKB-UniRule"/>
</dbReference>
<dbReference type="Pfam" id="PF02875">
    <property type="entry name" value="Mur_ligase_C"/>
    <property type="match status" value="1"/>
</dbReference>
<evidence type="ECO:0000256" key="11">
    <source>
        <dbReference type="ARBA" id="ARBA00023306"/>
    </source>
</evidence>
<dbReference type="EMBL" id="QKZK01000031">
    <property type="protein sequence ID" value="PZX12421.1"/>
    <property type="molecule type" value="Genomic_DNA"/>
</dbReference>
<comment type="subcellular location">
    <subcellularLocation>
        <location evidence="1 14">Cytoplasm</location>
    </subcellularLocation>
</comment>
<evidence type="ECO:0000256" key="13">
    <source>
        <dbReference type="ARBA" id="ARBA00047833"/>
    </source>
</evidence>
<dbReference type="OrthoDB" id="9804126at2"/>
<keyword evidence="8 14" id="KW-0067">ATP-binding</keyword>
<evidence type="ECO:0000256" key="1">
    <source>
        <dbReference type="ARBA" id="ARBA00004496"/>
    </source>
</evidence>
<comment type="function">
    <text evidence="14">Cell wall formation.</text>
</comment>
<feature type="domain" description="Mur ligase C-terminal" evidence="17">
    <location>
        <begin position="318"/>
        <end position="442"/>
    </location>
</feature>
<reference evidence="19 20" key="1">
    <citation type="submission" date="2018-06" db="EMBL/GenBank/DDBJ databases">
        <title>Genomic Encyclopedia of Archaeal and Bacterial Type Strains, Phase II (KMG-II): from individual species to whole genera.</title>
        <authorList>
            <person name="Goeker M."/>
        </authorList>
    </citation>
    <scope>NUCLEOTIDE SEQUENCE [LARGE SCALE GENOMIC DNA]</scope>
    <source>
        <strain evidence="19 20">DSM 6779</strain>
    </source>
</reference>
<dbReference type="InterPro" id="IPR004101">
    <property type="entry name" value="Mur_ligase_C"/>
</dbReference>
<name>A0A2W7MXT6_9BACT</name>
<comment type="caution">
    <text evidence="19">The sequence shown here is derived from an EMBL/GenBank/DDBJ whole genome shotgun (WGS) entry which is preliminary data.</text>
</comment>
<dbReference type="GO" id="GO:0071555">
    <property type="term" value="P:cell wall organization"/>
    <property type="evidence" value="ECO:0007669"/>
    <property type="project" value="UniProtKB-KW"/>
</dbReference>
<dbReference type="GO" id="GO:0009252">
    <property type="term" value="P:peptidoglycan biosynthetic process"/>
    <property type="evidence" value="ECO:0007669"/>
    <property type="project" value="UniProtKB-UniRule"/>
</dbReference>
<dbReference type="SUPFAM" id="SSF53244">
    <property type="entry name" value="MurD-like peptide ligases, peptide-binding domain"/>
    <property type="match status" value="1"/>
</dbReference>
<evidence type="ECO:0000256" key="2">
    <source>
        <dbReference type="ARBA" id="ARBA00004752"/>
    </source>
</evidence>
<dbReference type="Pfam" id="PF01225">
    <property type="entry name" value="Mur_ligase"/>
    <property type="match status" value="1"/>
</dbReference>
<evidence type="ECO:0000313" key="20">
    <source>
        <dbReference type="Proteomes" id="UP000249239"/>
    </source>
</evidence>
<dbReference type="InterPro" id="IPR036615">
    <property type="entry name" value="Mur_ligase_C_dom_sf"/>
</dbReference>
<evidence type="ECO:0000256" key="3">
    <source>
        <dbReference type="ARBA" id="ARBA00012211"/>
    </source>
</evidence>
<evidence type="ECO:0000256" key="15">
    <source>
        <dbReference type="SAM" id="Phobius"/>
    </source>
</evidence>
<dbReference type="Pfam" id="PF08245">
    <property type="entry name" value="Mur_ligase_M"/>
    <property type="match status" value="1"/>
</dbReference>
<dbReference type="InterPro" id="IPR036565">
    <property type="entry name" value="Mur-like_cat_sf"/>
</dbReference>
<evidence type="ECO:0000259" key="17">
    <source>
        <dbReference type="Pfam" id="PF02875"/>
    </source>
</evidence>
<feature type="domain" description="Mur ligase central" evidence="18">
    <location>
        <begin position="117"/>
        <end position="296"/>
    </location>
</feature>
<evidence type="ECO:0000259" key="16">
    <source>
        <dbReference type="Pfam" id="PF01225"/>
    </source>
</evidence>
<dbReference type="EC" id="6.3.2.8" evidence="3 14"/>
<dbReference type="GO" id="GO:0051301">
    <property type="term" value="P:cell division"/>
    <property type="evidence" value="ECO:0007669"/>
    <property type="project" value="UniProtKB-KW"/>
</dbReference>
<dbReference type="Gene3D" id="3.40.1190.10">
    <property type="entry name" value="Mur-like, catalytic domain"/>
    <property type="match status" value="1"/>
</dbReference>
<dbReference type="SUPFAM" id="SSF53623">
    <property type="entry name" value="MurD-like peptide ligases, catalytic domain"/>
    <property type="match status" value="1"/>
</dbReference>
<sequence length="464" mass="51204">MQLHNISGVYFIGIGGIGMSALARFFRQTGKEVAGYDKTATRLTDELQAEGIDVTFADGVEMIPSQFLNRENTLVVYTPAVPADHPQLVWFQTHGFEVAKRARVLGIISEGYSSICVAGTHGKTTVTTLTAHLLKQSELDCHAFLGGIAKNYQTNYLSSPFSRLVVLEADEFDRSFLHLSPALAVITATDADHLDIYGDQQTFADAFEAFAARIKPHGMLVAKKGTNLALDRFSGQCHFSYSLDDDACDFYARDIRLQNGLYHFSIVTPEEVIDDLTLGVPGLLNVENAVAATALAVLAGALPHEIRKGLASFQGIRRRFDYWLRSDQVSLIDDYAHHPEEIRATASSVKALYPDKKIVAVFQPHLYSRTHDFYNEFAAALSIFDEVLLMDIYPAREQPIPGVTAQMIADRVLCPAKVCQRHDLPAQIIASGAQVVITMGAGDIDKELPVLKAHLEQWMNEENC</sequence>
<evidence type="ECO:0000259" key="18">
    <source>
        <dbReference type="Pfam" id="PF08245"/>
    </source>
</evidence>
<dbReference type="UniPathway" id="UPA00219"/>
<dbReference type="NCBIfam" id="TIGR01082">
    <property type="entry name" value="murC"/>
    <property type="match status" value="1"/>
</dbReference>
<keyword evidence="15" id="KW-0472">Membrane</keyword>
<keyword evidence="20" id="KW-1185">Reference proteome</keyword>
<evidence type="ECO:0000256" key="10">
    <source>
        <dbReference type="ARBA" id="ARBA00022984"/>
    </source>
</evidence>
<keyword evidence="9 14" id="KW-0133">Cell shape</keyword>
<dbReference type="Gene3D" id="3.90.190.20">
    <property type="entry name" value="Mur ligase, C-terminal domain"/>
    <property type="match status" value="1"/>
</dbReference>
<dbReference type="HAMAP" id="MF_00046">
    <property type="entry name" value="MurC"/>
    <property type="match status" value="1"/>
</dbReference>
<gene>
    <name evidence="14" type="primary">murC</name>
    <name evidence="19" type="ORF">LX69_02890</name>
</gene>
<evidence type="ECO:0000256" key="4">
    <source>
        <dbReference type="ARBA" id="ARBA00022490"/>
    </source>
</evidence>
<evidence type="ECO:0000256" key="12">
    <source>
        <dbReference type="ARBA" id="ARBA00023316"/>
    </source>
</evidence>
<organism evidence="19 20">
    <name type="scientific">Breznakibacter xylanolyticus</name>
    <dbReference type="NCBI Taxonomy" id="990"/>
    <lineage>
        <taxon>Bacteria</taxon>
        <taxon>Pseudomonadati</taxon>
        <taxon>Bacteroidota</taxon>
        <taxon>Bacteroidia</taxon>
        <taxon>Marinilabiliales</taxon>
        <taxon>Marinilabiliaceae</taxon>
        <taxon>Breznakibacter</taxon>
    </lineage>
</organism>
<accession>A0A2W7MXT6</accession>